<protein>
    <submittedName>
        <fullName evidence="1">Uncharacterized protein</fullName>
    </submittedName>
</protein>
<feature type="non-terminal residue" evidence="1">
    <location>
        <position position="174"/>
    </location>
</feature>
<sequence length="174" mass="18273">MKRKISKIFGVGLALVLVLSLSLVAAAPVAASPNVSDVWVQLDDYTEYTITPTTYHVYFTPGADLAKDVDTITVFFPIDTVPTDNVMVPVDPDGDAVAATPGTATADVAGYRLMVTTPVDITAGSEVRLDIPGVKNPTSATNPVTGKPGYTLKVYTSQETTKVESSSYTIGASL</sequence>
<organism evidence="1">
    <name type="scientific">marine sediment metagenome</name>
    <dbReference type="NCBI Taxonomy" id="412755"/>
    <lineage>
        <taxon>unclassified sequences</taxon>
        <taxon>metagenomes</taxon>
        <taxon>ecological metagenomes</taxon>
    </lineage>
</organism>
<dbReference type="EMBL" id="BARV01031848">
    <property type="protein sequence ID" value="GAI42282.1"/>
    <property type="molecule type" value="Genomic_DNA"/>
</dbReference>
<name>X1NE23_9ZZZZ</name>
<proteinExistence type="predicted"/>
<gene>
    <name evidence="1" type="ORF">S06H3_50313</name>
</gene>
<evidence type="ECO:0000313" key="1">
    <source>
        <dbReference type="EMBL" id="GAI42282.1"/>
    </source>
</evidence>
<comment type="caution">
    <text evidence="1">The sequence shown here is derived from an EMBL/GenBank/DDBJ whole genome shotgun (WGS) entry which is preliminary data.</text>
</comment>
<reference evidence="1" key="1">
    <citation type="journal article" date="2014" name="Front. Microbiol.">
        <title>High frequency of phylogenetically diverse reductive dehalogenase-homologous genes in deep subseafloor sedimentary metagenomes.</title>
        <authorList>
            <person name="Kawai M."/>
            <person name="Futagami T."/>
            <person name="Toyoda A."/>
            <person name="Takaki Y."/>
            <person name="Nishi S."/>
            <person name="Hori S."/>
            <person name="Arai W."/>
            <person name="Tsubouchi T."/>
            <person name="Morono Y."/>
            <person name="Uchiyama I."/>
            <person name="Ito T."/>
            <person name="Fujiyama A."/>
            <person name="Inagaki F."/>
            <person name="Takami H."/>
        </authorList>
    </citation>
    <scope>NUCLEOTIDE SEQUENCE</scope>
    <source>
        <strain evidence="1">Expedition CK06-06</strain>
    </source>
</reference>
<accession>X1NE23</accession>
<dbReference type="AlphaFoldDB" id="X1NE23"/>